<evidence type="ECO:0000313" key="3">
    <source>
        <dbReference type="Proteomes" id="UP000008063"/>
    </source>
</evidence>
<dbReference type="InParanoid" id="F8QBD1"/>
<dbReference type="EMBL" id="GL945488">
    <property type="protein sequence ID" value="EGN94517.1"/>
    <property type="molecule type" value="Genomic_DNA"/>
</dbReference>
<reference evidence="3" key="1">
    <citation type="journal article" date="2011" name="Science">
        <title>The plant cell wall-decomposing machinery underlies the functional diversity of forest fungi.</title>
        <authorList>
            <person name="Eastwood D.C."/>
            <person name="Floudas D."/>
            <person name="Binder M."/>
            <person name="Majcherczyk A."/>
            <person name="Schneider P."/>
            <person name="Aerts A."/>
            <person name="Asiegbu F.O."/>
            <person name="Baker S.E."/>
            <person name="Barry K."/>
            <person name="Bendiksby M."/>
            <person name="Blumentritt M."/>
            <person name="Coutinho P.M."/>
            <person name="Cullen D."/>
            <person name="de Vries R.P."/>
            <person name="Gathman A."/>
            <person name="Goodell B."/>
            <person name="Henrissat B."/>
            <person name="Ihrmark K."/>
            <person name="Kauserud H."/>
            <person name="Kohler A."/>
            <person name="LaButti K."/>
            <person name="Lapidus A."/>
            <person name="Lavin J.L."/>
            <person name="Lee Y.-H."/>
            <person name="Lindquist E."/>
            <person name="Lilly W."/>
            <person name="Lucas S."/>
            <person name="Morin E."/>
            <person name="Murat C."/>
            <person name="Oguiza J.A."/>
            <person name="Park J."/>
            <person name="Pisabarro A.G."/>
            <person name="Riley R."/>
            <person name="Rosling A."/>
            <person name="Salamov A."/>
            <person name="Schmidt O."/>
            <person name="Schmutz J."/>
            <person name="Skrede I."/>
            <person name="Stenlid J."/>
            <person name="Wiebenga A."/>
            <person name="Xie X."/>
            <person name="Kuees U."/>
            <person name="Hibbett D.S."/>
            <person name="Hoffmeister D."/>
            <person name="Hoegberg N."/>
            <person name="Martin F."/>
            <person name="Grigoriev I.V."/>
            <person name="Watkinson S.C."/>
        </authorList>
    </citation>
    <scope>NUCLEOTIDE SEQUENCE [LARGE SCALE GENOMIC DNA]</scope>
    <source>
        <strain evidence="3">strain S7.3</strain>
    </source>
</reference>
<protein>
    <recommendedName>
        <fullName evidence="1">Heterokaryon incompatibility domain-containing protein</fullName>
    </recommendedName>
</protein>
<proteinExistence type="predicted"/>
<dbReference type="Pfam" id="PF06985">
    <property type="entry name" value="HET"/>
    <property type="match status" value="1"/>
</dbReference>
<dbReference type="AlphaFoldDB" id="F8QBD1"/>
<dbReference type="PANTHER" id="PTHR33112">
    <property type="entry name" value="DOMAIN PROTEIN, PUTATIVE-RELATED"/>
    <property type="match status" value="1"/>
</dbReference>
<dbReference type="HOGENOM" id="CLU_731900_0_0_1"/>
<name>F8QBD1_SERL3</name>
<dbReference type="OrthoDB" id="5125733at2759"/>
<keyword evidence="3" id="KW-1185">Reference proteome</keyword>
<dbReference type="OMA" id="ASHEECR"/>
<accession>F8QBD1</accession>
<feature type="domain" description="Heterokaryon incompatibility" evidence="1">
    <location>
        <begin position="9"/>
        <end position="79"/>
    </location>
</feature>
<dbReference type="STRING" id="936435.F8QBD1"/>
<sequence>MYLEEIDIRTLPRTIKDAIECTHKLNLRYLWTDTLCILQGSADDKRNEIARMCDIYQDAYVTIIAASAQKVSQGFLQDRPDPVTTDLPFWCPDGKLGTISKEDSRTLHKAWRNILSDYTRRALTDPSDKLIAISGIAQLFQRYWGVGSRYIAGLWEHNLSGHLLWYRRSSSGKTLPIPKIYRAPSWSWAATNGCINAGPEMKTDNTLWEIRMCEAIPTIGSQCFGQIIGGKLEVEAIVKSVVWDPEEAELYELKQPEMKGNQAGLRKDGSQRHVGYVYLDGYLNSDSEGAANTGFAIVVGSSNTIGERVKHLNAWLSTPKQVVTIT</sequence>
<evidence type="ECO:0000313" key="2">
    <source>
        <dbReference type="EMBL" id="EGN94517.1"/>
    </source>
</evidence>
<dbReference type="PANTHER" id="PTHR33112:SF16">
    <property type="entry name" value="HETEROKARYON INCOMPATIBILITY DOMAIN-CONTAINING PROTEIN"/>
    <property type="match status" value="1"/>
</dbReference>
<dbReference type="InterPro" id="IPR010730">
    <property type="entry name" value="HET"/>
</dbReference>
<evidence type="ECO:0000259" key="1">
    <source>
        <dbReference type="Pfam" id="PF06985"/>
    </source>
</evidence>
<organism evidence="3">
    <name type="scientific">Serpula lacrymans var. lacrymans (strain S7.3)</name>
    <name type="common">Dry rot fungus</name>
    <dbReference type="NCBI Taxonomy" id="936435"/>
    <lineage>
        <taxon>Eukaryota</taxon>
        <taxon>Fungi</taxon>
        <taxon>Dikarya</taxon>
        <taxon>Basidiomycota</taxon>
        <taxon>Agaricomycotina</taxon>
        <taxon>Agaricomycetes</taxon>
        <taxon>Agaricomycetidae</taxon>
        <taxon>Boletales</taxon>
        <taxon>Coniophorineae</taxon>
        <taxon>Serpulaceae</taxon>
        <taxon>Serpula</taxon>
    </lineage>
</organism>
<gene>
    <name evidence="2" type="ORF">SERLA73DRAFT_163069</name>
</gene>
<dbReference type="Proteomes" id="UP000008063">
    <property type="component" value="Unassembled WGS sequence"/>
</dbReference>